<evidence type="ECO:0000313" key="1">
    <source>
        <dbReference type="EMBL" id="KRM87356.1"/>
    </source>
</evidence>
<comment type="caution">
    <text evidence="1">The sequence shown here is derived from an EMBL/GenBank/DDBJ whole genome shotgun (WGS) entry which is preliminary data.</text>
</comment>
<dbReference type="Gene3D" id="2.40.128.20">
    <property type="match status" value="1"/>
</dbReference>
<dbReference type="InterPro" id="IPR012674">
    <property type="entry name" value="Calycin"/>
</dbReference>
<organism evidence="1 2">
    <name type="scientific">Lacticaseibacillus thailandensis DSM 22698 = JCM 13996</name>
    <dbReference type="NCBI Taxonomy" id="1423810"/>
    <lineage>
        <taxon>Bacteria</taxon>
        <taxon>Bacillati</taxon>
        <taxon>Bacillota</taxon>
        <taxon>Bacilli</taxon>
        <taxon>Lactobacillales</taxon>
        <taxon>Lactobacillaceae</taxon>
        <taxon>Lacticaseibacillus</taxon>
    </lineage>
</organism>
<dbReference type="PATRIC" id="fig|1423810.4.peg.884"/>
<reference evidence="1 2" key="1">
    <citation type="journal article" date="2015" name="Genome Announc.">
        <title>Expanding the biotechnology potential of lactobacilli through comparative genomics of 213 strains and associated genera.</title>
        <authorList>
            <person name="Sun Z."/>
            <person name="Harris H.M."/>
            <person name="McCann A."/>
            <person name="Guo C."/>
            <person name="Argimon S."/>
            <person name="Zhang W."/>
            <person name="Yang X."/>
            <person name="Jeffery I.B."/>
            <person name="Cooney J.C."/>
            <person name="Kagawa T.F."/>
            <person name="Liu W."/>
            <person name="Song Y."/>
            <person name="Salvetti E."/>
            <person name="Wrobel A."/>
            <person name="Rasinkangas P."/>
            <person name="Parkhill J."/>
            <person name="Rea M.C."/>
            <person name="O'Sullivan O."/>
            <person name="Ritari J."/>
            <person name="Douillard F.P."/>
            <person name="Paul Ross R."/>
            <person name="Yang R."/>
            <person name="Briner A.E."/>
            <person name="Felis G.E."/>
            <person name="de Vos W.M."/>
            <person name="Barrangou R."/>
            <person name="Klaenhammer T.R."/>
            <person name="Caufield P.W."/>
            <person name="Cui Y."/>
            <person name="Zhang H."/>
            <person name="O'Toole P.W."/>
        </authorList>
    </citation>
    <scope>NUCLEOTIDE SEQUENCE [LARGE SCALE GENOMIC DNA]</scope>
    <source>
        <strain evidence="1 2">DSM 22698</strain>
    </source>
</reference>
<gene>
    <name evidence="1" type="ORF">FD19_GL000857</name>
</gene>
<dbReference type="EMBL" id="AYZK01000002">
    <property type="protein sequence ID" value="KRM87356.1"/>
    <property type="molecule type" value="Genomic_DNA"/>
</dbReference>
<dbReference type="STRING" id="1423810.FD19_GL000857"/>
<sequence>MDMTRGVPVQIHLETWVNQDGNNEHHEFNEPGQLVQMGDTLYIRYREQADDDSTIPVTFKIAGADSVMLTRGNAETDTRLQLQFEAEKAVVARYTTPYGIIPVQTITPRMDVAYTSAPLNGEVYIEYRLDANKQHLGDYRLHLNFTGAN</sequence>
<proteinExistence type="predicted"/>
<dbReference type="Proteomes" id="UP000051789">
    <property type="component" value="Unassembled WGS sequence"/>
</dbReference>
<dbReference type="InterPro" id="IPR015231">
    <property type="entry name" value="DUF1934"/>
</dbReference>
<accession>A0A0R2CGL9</accession>
<dbReference type="SUPFAM" id="SSF50814">
    <property type="entry name" value="Lipocalins"/>
    <property type="match status" value="1"/>
</dbReference>
<protein>
    <recommendedName>
        <fullName evidence="3">DUF1934 domain-containing protein</fullName>
    </recommendedName>
</protein>
<evidence type="ECO:0008006" key="3">
    <source>
        <dbReference type="Google" id="ProtNLM"/>
    </source>
</evidence>
<dbReference type="RefSeq" id="WP_056969162.1">
    <property type="nucleotide sequence ID" value="NZ_AYZK01000002.1"/>
</dbReference>
<evidence type="ECO:0000313" key="2">
    <source>
        <dbReference type="Proteomes" id="UP000051789"/>
    </source>
</evidence>
<dbReference type="AlphaFoldDB" id="A0A0R2CGL9"/>
<dbReference type="Pfam" id="PF09148">
    <property type="entry name" value="DUF1934"/>
    <property type="match status" value="1"/>
</dbReference>
<keyword evidence="2" id="KW-1185">Reference proteome</keyword>
<name>A0A0R2CGL9_9LACO</name>